<dbReference type="Gene3D" id="3.40.190.10">
    <property type="entry name" value="Periplasmic binding protein-like II"/>
    <property type="match status" value="1"/>
</dbReference>
<gene>
    <name evidence="2" type="ORF">X929_04855</name>
</gene>
<proteinExistence type="predicted"/>
<sequence length="294" mass="33720">MKKWAILVLVVAFSLNGLFGATLTVGASNFTEQYIFGEIISALLEENGFRVDKRFGLNTLVKRTGMLNGQIDVTADYTGTAWTTYYHKEELIYDPTELYNQVKNMDKEQGLVWLDLTSINNSYALAMTRERAESLGIDTISDLAEYVNNNPRELKIAIDYEFFEGAMNIFEMAEAYNMNISKNDVKTMQWGLTYEAVNQGDADITMVFTTDSQLLKYDLKVLEDDKHFFPFYHVAVVMREDTLEKYPEIAEILRPFAMYLNQDIVIRLNYLVDVEGKEPEEVAKNYLKGLGLIE</sequence>
<dbReference type="GO" id="GO:0022857">
    <property type="term" value="F:transmembrane transporter activity"/>
    <property type="evidence" value="ECO:0007669"/>
    <property type="project" value="InterPro"/>
</dbReference>
<accession>A0A2K1P0X8</accession>
<name>A0A2K1P0X8_9BACT</name>
<dbReference type="EMBL" id="AZRL01000012">
    <property type="protein sequence ID" value="PNR96422.1"/>
    <property type="molecule type" value="Genomic_DNA"/>
</dbReference>
<feature type="domain" description="ABC-type glycine betaine transport system substrate-binding" evidence="1">
    <location>
        <begin position="22"/>
        <end position="288"/>
    </location>
</feature>
<evidence type="ECO:0000313" key="2">
    <source>
        <dbReference type="EMBL" id="PNR96422.1"/>
    </source>
</evidence>
<dbReference type="InterPro" id="IPR007210">
    <property type="entry name" value="ABC_Gly_betaine_transp_sub-bd"/>
</dbReference>
<protein>
    <submittedName>
        <fullName evidence="2">Glycine/betaine ABC transporter substrate-binding protein</fullName>
    </submittedName>
</protein>
<comment type="caution">
    <text evidence="2">The sequence shown here is derived from an EMBL/GenBank/DDBJ whole genome shotgun (WGS) entry which is preliminary data.</text>
</comment>
<dbReference type="Pfam" id="PF04069">
    <property type="entry name" value="OpuAC"/>
    <property type="match status" value="1"/>
</dbReference>
<reference evidence="2 3" key="1">
    <citation type="submission" date="2013-12" db="EMBL/GenBank/DDBJ databases">
        <title>Comparative genomics of Petrotoga isolates.</title>
        <authorList>
            <person name="Nesbo C.L."/>
            <person name="Charchuk R."/>
            <person name="Chow K."/>
        </authorList>
    </citation>
    <scope>NUCLEOTIDE SEQUENCE [LARGE SCALE GENOMIC DNA]</scope>
    <source>
        <strain evidence="2 3">DSM 13574</strain>
    </source>
</reference>
<dbReference type="GO" id="GO:0043190">
    <property type="term" value="C:ATP-binding cassette (ABC) transporter complex"/>
    <property type="evidence" value="ECO:0007669"/>
    <property type="project" value="InterPro"/>
</dbReference>
<evidence type="ECO:0000313" key="3">
    <source>
        <dbReference type="Proteomes" id="UP000236434"/>
    </source>
</evidence>
<dbReference type="SUPFAM" id="SSF53850">
    <property type="entry name" value="Periplasmic binding protein-like II"/>
    <property type="match status" value="1"/>
</dbReference>
<dbReference type="CDD" id="cd13528">
    <property type="entry name" value="PBP2_osmoprotectants"/>
    <property type="match status" value="1"/>
</dbReference>
<dbReference type="Proteomes" id="UP000236434">
    <property type="component" value="Unassembled WGS sequence"/>
</dbReference>
<dbReference type="AlphaFoldDB" id="A0A2K1P0X8"/>
<organism evidence="2 3">
    <name type="scientific">Petrotoga olearia DSM 13574</name>
    <dbReference type="NCBI Taxonomy" id="1122955"/>
    <lineage>
        <taxon>Bacteria</taxon>
        <taxon>Thermotogati</taxon>
        <taxon>Thermotogota</taxon>
        <taxon>Thermotogae</taxon>
        <taxon>Petrotogales</taxon>
        <taxon>Petrotogaceae</taxon>
        <taxon>Petrotoga</taxon>
    </lineage>
</organism>
<dbReference type="Gene3D" id="3.40.190.120">
    <property type="entry name" value="Osmoprotection protein (prox), domain 2"/>
    <property type="match status" value="1"/>
</dbReference>
<evidence type="ECO:0000259" key="1">
    <source>
        <dbReference type="Pfam" id="PF04069"/>
    </source>
</evidence>